<feature type="binding site" evidence="4">
    <location>
        <position position="220"/>
    </location>
    <ligand>
        <name>a divalent metal cation</name>
        <dbReference type="ChEBI" id="CHEBI:60240"/>
        <label>1</label>
    </ligand>
</feature>
<dbReference type="Pfam" id="PF01784">
    <property type="entry name" value="DUF34_NIF3"/>
    <property type="match status" value="1"/>
</dbReference>
<dbReference type="GO" id="GO:0046872">
    <property type="term" value="F:metal ion binding"/>
    <property type="evidence" value="ECO:0007669"/>
    <property type="project" value="UniProtKB-KW"/>
</dbReference>
<dbReference type="FunFam" id="3.40.1390.30:FF:000001">
    <property type="entry name" value="GTP cyclohydrolase 1 type 2"/>
    <property type="match status" value="1"/>
</dbReference>
<sequence>MPDLKKIVDFLDKELKIAEIKDSSFNGLQVENSGRIKKICTGVDASLEFYRESKNRGANLVICHHGLLWENSLKRITGNFFEHLSYLIKNDIALYACHLPLDLHPQHGNNIQICKALKLKHLKKFGLYKGTEIGFEGKFLKPMSYENFKKLVHETISGTFQTMDFGKKTIKSVAVVSGGAAGEIVEAGKKMVDVYLTGEPALFAYNLAREYKINAVFAGHYATEVFGVNALAGLLKTKFKLETECIDFKIPY</sequence>
<evidence type="ECO:0000313" key="6">
    <source>
        <dbReference type="Proteomes" id="UP000179266"/>
    </source>
</evidence>
<dbReference type="InterPro" id="IPR002678">
    <property type="entry name" value="DUF34/NIF3"/>
</dbReference>
<feature type="binding site" evidence="4">
    <location>
        <position position="102"/>
    </location>
    <ligand>
        <name>a divalent metal cation</name>
        <dbReference type="ChEBI" id="CHEBI:60240"/>
        <label>1</label>
    </ligand>
</feature>
<reference evidence="5 6" key="1">
    <citation type="journal article" date="2016" name="Nat. Commun.">
        <title>Thousands of microbial genomes shed light on interconnected biogeochemical processes in an aquifer system.</title>
        <authorList>
            <person name="Anantharaman K."/>
            <person name="Brown C.T."/>
            <person name="Hug L.A."/>
            <person name="Sharon I."/>
            <person name="Castelle C.J."/>
            <person name="Probst A.J."/>
            <person name="Thomas B.C."/>
            <person name="Singh A."/>
            <person name="Wilkins M.J."/>
            <person name="Karaoz U."/>
            <person name="Brodie E.L."/>
            <person name="Williams K.H."/>
            <person name="Hubbard S.S."/>
            <person name="Banfield J.F."/>
        </authorList>
    </citation>
    <scope>NUCLEOTIDE SEQUENCE [LARGE SCALE GENOMIC DNA]</scope>
</reference>
<dbReference type="AlphaFoldDB" id="A0A1F7RRC9"/>
<dbReference type="NCBIfam" id="TIGR00486">
    <property type="entry name" value="YbgI_SA1388"/>
    <property type="match status" value="1"/>
</dbReference>
<evidence type="ECO:0000256" key="4">
    <source>
        <dbReference type="PIRSR" id="PIRSR602678-1"/>
    </source>
</evidence>
<evidence type="ECO:0000256" key="3">
    <source>
        <dbReference type="ARBA" id="ARBA00022723"/>
    </source>
</evidence>
<proteinExistence type="inferred from homology"/>
<feature type="binding site" evidence="4">
    <location>
        <position position="64"/>
    </location>
    <ligand>
        <name>a divalent metal cation</name>
        <dbReference type="ChEBI" id="CHEBI:60240"/>
        <label>2</label>
    </ligand>
</feature>
<comment type="caution">
    <text evidence="5">The sequence shown here is derived from an EMBL/GenBank/DDBJ whole genome shotgun (WGS) entry which is preliminary data.</text>
</comment>
<gene>
    <name evidence="5" type="ORF">A2161_16995</name>
</gene>
<keyword evidence="3 4" id="KW-0479">Metal-binding</keyword>
<dbReference type="Gene3D" id="3.40.1390.30">
    <property type="entry name" value="NIF3 (NGG1p interacting factor 3)-like"/>
    <property type="match status" value="2"/>
</dbReference>
<dbReference type="SUPFAM" id="SSF102705">
    <property type="entry name" value="NIF3 (NGG1p interacting factor 3)-like"/>
    <property type="match status" value="1"/>
</dbReference>
<evidence type="ECO:0000313" key="5">
    <source>
        <dbReference type="EMBL" id="OGL44095.1"/>
    </source>
</evidence>
<comment type="similarity">
    <text evidence="1">Belongs to the GTP cyclohydrolase I type 2/NIF3 family.</text>
</comment>
<feature type="binding site" evidence="4">
    <location>
        <position position="224"/>
    </location>
    <ligand>
        <name>a divalent metal cation</name>
        <dbReference type="ChEBI" id="CHEBI:60240"/>
        <label>1</label>
    </ligand>
</feature>
<dbReference type="PANTHER" id="PTHR13799">
    <property type="entry name" value="NGG1 INTERACTING FACTOR 3"/>
    <property type="match status" value="1"/>
</dbReference>
<dbReference type="EMBL" id="MGDD01000241">
    <property type="protein sequence ID" value="OGL44095.1"/>
    <property type="molecule type" value="Genomic_DNA"/>
</dbReference>
<evidence type="ECO:0000256" key="1">
    <source>
        <dbReference type="ARBA" id="ARBA00006964"/>
    </source>
</evidence>
<name>A0A1F7RRC9_9BACT</name>
<evidence type="ECO:0000256" key="2">
    <source>
        <dbReference type="ARBA" id="ARBA00022112"/>
    </source>
</evidence>
<protein>
    <recommendedName>
        <fullName evidence="2">GTP cyclohydrolase 1 type 2 homolog</fullName>
    </recommendedName>
</protein>
<dbReference type="InterPro" id="IPR036069">
    <property type="entry name" value="DUF34/NIF3_sf"/>
</dbReference>
<organism evidence="5 6">
    <name type="scientific">Candidatus Schekmanbacteria bacterium RBG_13_48_7</name>
    <dbReference type="NCBI Taxonomy" id="1817878"/>
    <lineage>
        <taxon>Bacteria</taxon>
        <taxon>Candidatus Schekmaniibacteriota</taxon>
    </lineage>
</organism>
<dbReference type="GO" id="GO:0005737">
    <property type="term" value="C:cytoplasm"/>
    <property type="evidence" value="ECO:0007669"/>
    <property type="project" value="TreeGrafter"/>
</dbReference>
<accession>A0A1F7RRC9</accession>
<feature type="binding site" evidence="4">
    <location>
        <position position="65"/>
    </location>
    <ligand>
        <name>a divalent metal cation</name>
        <dbReference type="ChEBI" id="CHEBI:60240"/>
        <label>1</label>
    </ligand>
</feature>
<dbReference type="PANTHER" id="PTHR13799:SF14">
    <property type="entry name" value="GTP CYCLOHYDROLASE 1 TYPE 2 HOMOLOG"/>
    <property type="match status" value="1"/>
</dbReference>
<dbReference type="Proteomes" id="UP000179266">
    <property type="component" value="Unassembled WGS sequence"/>
</dbReference>